<feature type="coiled-coil region" evidence="1">
    <location>
        <begin position="197"/>
        <end position="260"/>
    </location>
</feature>
<feature type="region of interest" description="Disordered" evidence="2">
    <location>
        <begin position="328"/>
        <end position="371"/>
    </location>
</feature>
<evidence type="ECO:0000313" key="3">
    <source>
        <dbReference type="EMBL" id="KAK3921885.1"/>
    </source>
</evidence>
<accession>A0AAE1HJR6</accession>
<keyword evidence="1" id="KW-0175">Coiled coil</keyword>
<reference evidence="3" key="1">
    <citation type="submission" date="2021-07" db="EMBL/GenBank/DDBJ databases">
        <authorList>
            <person name="Catto M.A."/>
            <person name="Jacobson A."/>
            <person name="Kennedy G."/>
            <person name="Labadie P."/>
            <person name="Hunt B.G."/>
            <person name="Srinivasan R."/>
        </authorList>
    </citation>
    <scope>NUCLEOTIDE SEQUENCE</scope>
    <source>
        <strain evidence="3">PL_HMW_Pooled</strain>
        <tissue evidence="3">Head</tissue>
    </source>
</reference>
<feature type="compositionally biased region" description="Acidic residues" evidence="2">
    <location>
        <begin position="330"/>
        <end position="339"/>
    </location>
</feature>
<feature type="compositionally biased region" description="Pro residues" evidence="2">
    <location>
        <begin position="356"/>
        <end position="367"/>
    </location>
</feature>
<dbReference type="EMBL" id="JAHWGI010001056">
    <property type="protein sequence ID" value="KAK3921885.1"/>
    <property type="molecule type" value="Genomic_DNA"/>
</dbReference>
<feature type="region of interest" description="Disordered" evidence="2">
    <location>
        <begin position="285"/>
        <end position="310"/>
    </location>
</feature>
<gene>
    <name evidence="3" type="ORF">KUF71_011061</name>
</gene>
<proteinExistence type="predicted"/>
<feature type="compositionally biased region" description="Pro residues" evidence="2">
    <location>
        <begin position="76"/>
        <end position="91"/>
    </location>
</feature>
<dbReference type="AlphaFoldDB" id="A0AAE1HJR6"/>
<name>A0AAE1HJR6_9NEOP</name>
<evidence type="ECO:0000256" key="1">
    <source>
        <dbReference type="SAM" id="Coils"/>
    </source>
</evidence>
<sequence length="484" mass="53587">MTLQATSTDIDAVGAANSVPRTESLCGTPSQLKDGVHTFMSLAKTYPDLHPAVLAAILAQPASERPALLEAARGTAPPPPAPQQPGSPPPASQQGKCPAVTLTPCSDSDDVWEDAVGSPVKVHKTPPPAAAAAVPVASEVVDVPGEGELQRLEREAAECHRAWQRSRQLSHWMRYNDCRNRIRQLRRPDTKEVDRRFAQLQALREMHERRLAELVRRRERLLLSKRYHEQTRAHLAQLAQAQLKDKLRELEERAQARRLKHLQRLQELVSELSLMDQQDSEAAAAAAAAGASGSRKKADAPPPVNADSSIDEFTHVWDDFSHWEKMVSDDDKENEEPVDDESHPTSQSPVGTRPAAPAPAPAVPPRPLQSLITNQPDLIPQLPPAPGHDGPWRSTLARSLMRSSSCSSAGPWRSPDSGFEERKKWFEEALNSWHGQDEEEFSGATLYPATYFRGRLPQDRAVEQSPQWYQAAWKAWQGPADSFH</sequence>
<dbReference type="Proteomes" id="UP001219518">
    <property type="component" value="Unassembled WGS sequence"/>
</dbReference>
<comment type="caution">
    <text evidence="3">The sequence shown here is derived from an EMBL/GenBank/DDBJ whole genome shotgun (WGS) entry which is preliminary data.</text>
</comment>
<reference evidence="3" key="2">
    <citation type="journal article" date="2023" name="BMC Genomics">
        <title>Pest status, molecular evolution, and epigenetic factors derived from the genome assembly of Frankliniella fusca, a thysanopteran phytovirus vector.</title>
        <authorList>
            <person name="Catto M.A."/>
            <person name="Labadie P.E."/>
            <person name="Jacobson A.L."/>
            <person name="Kennedy G.G."/>
            <person name="Srinivasan R."/>
            <person name="Hunt B.G."/>
        </authorList>
    </citation>
    <scope>NUCLEOTIDE SEQUENCE</scope>
    <source>
        <strain evidence="3">PL_HMW_Pooled</strain>
    </source>
</reference>
<protein>
    <submittedName>
        <fullName evidence="3">Nipped-B-like protein pqn-85</fullName>
    </submittedName>
</protein>
<evidence type="ECO:0000313" key="4">
    <source>
        <dbReference type="Proteomes" id="UP001219518"/>
    </source>
</evidence>
<organism evidence="3 4">
    <name type="scientific">Frankliniella fusca</name>
    <dbReference type="NCBI Taxonomy" id="407009"/>
    <lineage>
        <taxon>Eukaryota</taxon>
        <taxon>Metazoa</taxon>
        <taxon>Ecdysozoa</taxon>
        <taxon>Arthropoda</taxon>
        <taxon>Hexapoda</taxon>
        <taxon>Insecta</taxon>
        <taxon>Pterygota</taxon>
        <taxon>Neoptera</taxon>
        <taxon>Paraneoptera</taxon>
        <taxon>Thysanoptera</taxon>
        <taxon>Terebrantia</taxon>
        <taxon>Thripoidea</taxon>
        <taxon>Thripidae</taxon>
        <taxon>Frankliniella</taxon>
    </lineage>
</organism>
<feature type="region of interest" description="Disordered" evidence="2">
    <location>
        <begin position="72"/>
        <end position="101"/>
    </location>
</feature>
<evidence type="ECO:0000256" key="2">
    <source>
        <dbReference type="SAM" id="MobiDB-lite"/>
    </source>
</evidence>
<keyword evidence="4" id="KW-1185">Reference proteome</keyword>